<evidence type="ECO:0000259" key="10">
    <source>
        <dbReference type="PROSITE" id="PS50835"/>
    </source>
</evidence>
<keyword evidence="4" id="KW-0391">Immunity</keyword>
<keyword evidence="12" id="KW-1185">Reference proteome</keyword>
<proteinExistence type="predicted"/>
<keyword evidence="7" id="KW-0325">Glycoprotein</keyword>
<evidence type="ECO:0000256" key="7">
    <source>
        <dbReference type="ARBA" id="ARBA00023180"/>
    </source>
</evidence>
<sequence length="313" mass="35192">MIGLLVFSLCFFETVKSSDIVDLQVQTVRLGDNTTIKCDQKEAKDNLLYWYQQSLGKLPQYIVRPFVTEVNSPQESPQVRYRFGRAFENSRFTVDKETFDLSINGVEKEDIGIYFCGNSKSAVLEFLSGTLLLFAGNCEHIYCYCCFVLIIDVSFISLYLLHLLIYFKDEKTDHHPPPDPAIKNEEAVKLQCSVQAVTLSCSGDHSVSWIRHGSGESHPGIIYIHPHTSDECKKSSETDSPPQSCVYKLPKRKLSLSDAGTYYCAVAECGDEAESTGKGDVFTVWCFIVKVVVLAGLFVTQTVLHIFIKFSQK</sequence>
<dbReference type="Ensembl" id="ENSPNAT00000049432.1">
    <property type="protein sequence ID" value="ENSPNAP00000049107.1"/>
    <property type="gene ID" value="ENSPNAG00000022443.2"/>
</dbReference>
<dbReference type="AlphaFoldDB" id="A0AAR2JFK6"/>
<feature type="domain" description="Ig-like" evidence="10">
    <location>
        <begin position="186"/>
        <end position="282"/>
    </location>
</feature>
<evidence type="ECO:0000256" key="1">
    <source>
        <dbReference type="ARBA" id="ARBA00004236"/>
    </source>
</evidence>
<dbReference type="InterPro" id="IPR052051">
    <property type="entry name" value="TCR_complex_component"/>
</dbReference>
<keyword evidence="5 8" id="KW-0472">Membrane</keyword>
<comment type="subcellular location">
    <subcellularLocation>
        <location evidence="1">Cell membrane</location>
    </subcellularLocation>
</comment>
<dbReference type="SMART" id="SM00409">
    <property type="entry name" value="IG"/>
    <property type="match status" value="2"/>
</dbReference>
<accession>A0AAR2JFK6</accession>
<dbReference type="CDD" id="cd00099">
    <property type="entry name" value="IgV"/>
    <property type="match status" value="1"/>
</dbReference>
<feature type="domain" description="Ig-like" evidence="10">
    <location>
        <begin position="31"/>
        <end position="116"/>
    </location>
</feature>
<evidence type="ECO:0000256" key="3">
    <source>
        <dbReference type="ARBA" id="ARBA00022729"/>
    </source>
</evidence>
<keyword evidence="8" id="KW-0812">Transmembrane</keyword>
<feature type="transmembrane region" description="Helical" evidence="8">
    <location>
        <begin position="282"/>
        <end position="308"/>
    </location>
</feature>
<dbReference type="PANTHER" id="PTHR19433">
    <property type="entry name" value="T-CELL RECEPTOR ALPHA CHAIN V REGION-RELATED"/>
    <property type="match status" value="1"/>
</dbReference>
<evidence type="ECO:0000313" key="12">
    <source>
        <dbReference type="Proteomes" id="UP001501920"/>
    </source>
</evidence>
<reference evidence="11" key="3">
    <citation type="submission" date="2025-09" db="UniProtKB">
        <authorList>
            <consortium name="Ensembl"/>
        </authorList>
    </citation>
    <scope>IDENTIFICATION</scope>
</reference>
<dbReference type="GO" id="GO:0002376">
    <property type="term" value="P:immune system process"/>
    <property type="evidence" value="ECO:0007669"/>
    <property type="project" value="UniProtKB-KW"/>
</dbReference>
<reference evidence="11" key="2">
    <citation type="submission" date="2025-08" db="UniProtKB">
        <authorList>
            <consortium name="Ensembl"/>
        </authorList>
    </citation>
    <scope>IDENTIFICATION</scope>
</reference>
<dbReference type="GO" id="GO:0005886">
    <property type="term" value="C:plasma membrane"/>
    <property type="evidence" value="ECO:0007669"/>
    <property type="project" value="UniProtKB-SubCell"/>
</dbReference>
<keyword evidence="6" id="KW-1015">Disulfide bond</keyword>
<evidence type="ECO:0000313" key="11">
    <source>
        <dbReference type="Ensembl" id="ENSPNAP00000049107.1"/>
    </source>
</evidence>
<evidence type="ECO:0000256" key="4">
    <source>
        <dbReference type="ARBA" id="ARBA00022859"/>
    </source>
</evidence>
<evidence type="ECO:0000256" key="6">
    <source>
        <dbReference type="ARBA" id="ARBA00023157"/>
    </source>
</evidence>
<dbReference type="PROSITE" id="PS50835">
    <property type="entry name" value="IG_LIKE"/>
    <property type="match status" value="2"/>
</dbReference>
<dbReference type="PANTHER" id="PTHR19433:SF111">
    <property type="entry name" value="T CELL RECEPTOR ALPHA VARIABLE 4"/>
    <property type="match status" value="1"/>
</dbReference>
<feature type="transmembrane region" description="Helical" evidence="8">
    <location>
        <begin position="141"/>
        <end position="167"/>
    </location>
</feature>
<dbReference type="SUPFAM" id="SSF48726">
    <property type="entry name" value="Immunoglobulin"/>
    <property type="match status" value="2"/>
</dbReference>
<feature type="chain" id="PRO_5043591175" description="Ig-like domain-containing protein" evidence="9">
    <location>
        <begin position="18"/>
        <end position="313"/>
    </location>
</feature>
<reference evidence="11 12" key="1">
    <citation type="submission" date="2020-10" db="EMBL/GenBank/DDBJ databases">
        <title>Pygocentrus nattereri (red-bellied piranha) genome, fPygNat1, primary haplotype.</title>
        <authorList>
            <person name="Myers G."/>
            <person name="Meyer A."/>
            <person name="Karagic N."/>
            <person name="Pippel M."/>
            <person name="Winkler S."/>
            <person name="Tracey A."/>
            <person name="Wood J."/>
            <person name="Formenti G."/>
            <person name="Howe K."/>
            <person name="Fedrigo O."/>
            <person name="Jarvis E.D."/>
        </authorList>
    </citation>
    <scope>NUCLEOTIDE SEQUENCE [LARGE SCALE GENOMIC DNA]</scope>
</reference>
<evidence type="ECO:0000256" key="2">
    <source>
        <dbReference type="ARBA" id="ARBA00022475"/>
    </source>
</evidence>
<keyword evidence="2" id="KW-1003">Cell membrane</keyword>
<dbReference type="GO" id="GO:0009617">
    <property type="term" value="P:response to bacterium"/>
    <property type="evidence" value="ECO:0007669"/>
    <property type="project" value="TreeGrafter"/>
</dbReference>
<gene>
    <name evidence="11" type="primary">CFAP300</name>
</gene>
<dbReference type="InterPro" id="IPR036179">
    <property type="entry name" value="Ig-like_dom_sf"/>
</dbReference>
<protein>
    <recommendedName>
        <fullName evidence="10">Ig-like domain-containing protein</fullName>
    </recommendedName>
</protein>
<dbReference type="InterPro" id="IPR003599">
    <property type="entry name" value="Ig_sub"/>
</dbReference>
<evidence type="ECO:0000256" key="9">
    <source>
        <dbReference type="SAM" id="SignalP"/>
    </source>
</evidence>
<name>A0AAR2JFK6_PYGNA</name>
<dbReference type="Proteomes" id="UP001501920">
    <property type="component" value="Chromosome 2"/>
</dbReference>
<dbReference type="InterPro" id="IPR013783">
    <property type="entry name" value="Ig-like_fold"/>
</dbReference>
<feature type="signal peptide" evidence="9">
    <location>
        <begin position="1"/>
        <end position="17"/>
    </location>
</feature>
<keyword evidence="3 9" id="KW-0732">Signal</keyword>
<evidence type="ECO:0000256" key="8">
    <source>
        <dbReference type="SAM" id="Phobius"/>
    </source>
</evidence>
<dbReference type="Gene3D" id="2.60.40.10">
    <property type="entry name" value="Immunoglobulins"/>
    <property type="match status" value="2"/>
</dbReference>
<organism evidence="11 12">
    <name type="scientific">Pygocentrus nattereri</name>
    <name type="common">Red-bellied piranha</name>
    <dbReference type="NCBI Taxonomy" id="42514"/>
    <lineage>
        <taxon>Eukaryota</taxon>
        <taxon>Metazoa</taxon>
        <taxon>Chordata</taxon>
        <taxon>Craniata</taxon>
        <taxon>Vertebrata</taxon>
        <taxon>Euteleostomi</taxon>
        <taxon>Actinopterygii</taxon>
        <taxon>Neopterygii</taxon>
        <taxon>Teleostei</taxon>
        <taxon>Ostariophysi</taxon>
        <taxon>Characiformes</taxon>
        <taxon>Characoidei</taxon>
        <taxon>Pygocentrus</taxon>
    </lineage>
</organism>
<evidence type="ECO:0000256" key="5">
    <source>
        <dbReference type="ARBA" id="ARBA00023136"/>
    </source>
</evidence>
<keyword evidence="8" id="KW-1133">Transmembrane helix</keyword>
<dbReference type="InterPro" id="IPR013106">
    <property type="entry name" value="Ig_V-set"/>
</dbReference>
<dbReference type="Pfam" id="PF07686">
    <property type="entry name" value="V-set"/>
    <property type="match status" value="2"/>
</dbReference>
<dbReference type="GeneTree" id="ENSGT01030000234530"/>
<dbReference type="InterPro" id="IPR007110">
    <property type="entry name" value="Ig-like_dom"/>
</dbReference>